<dbReference type="InterPro" id="IPR010033">
    <property type="entry name" value="HAD_SF_ppase_IIIC"/>
</dbReference>
<dbReference type="Proteomes" id="UP000683493">
    <property type="component" value="Chromosome"/>
</dbReference>
<accession>A0ABX8JC24</accession>
<name>A0ABX8JC24_9BACT</name>
<keyword evidence="2" id="KW-1185">Reference proteome</keyword>
<sequence length="603" mass="66778">MAVLTPAELLREARAIERSLPPDTPRLGIVASFTSNLLHPYLVYEAQQTGWPLLPWHGPFGQFEQVLMQDSELWAQKPEALWIALRLQDAEPRLMERSHSLGSAGVKSALSGVCGRLAGLARAARSRTSAPIFVSNLELEQVRSSRPFEACDPDGLFYLIDEANRELARLLGQIPDTFLFDWAGMVGACGAAGFTDPKLWHMAKSAVASQHLPRVARALLRSVTAALRPPLKCIVLDLDNTLWGGVLGDDGPAGVKLGGEYPGNVFVEFQSALLGLTDRGFLLAAASKNDASTVDEMLRSHPDMLLRHEHFACIRANWSPKPQNLRDIAAELNIGLDSLLFIDDNPVERAQMRAELPMVHVLELPESPLGYLDALRGCALLDRPRLLSDDANRVAMYRDNALRVELQQQVTSLEEYLQQLEMVAEVAHDSRSDLERIHQLINKTNQFNLTTRRHKLDEVRSFMDDPSYRVASLRLSDRFGDMGLVCVGILSGVGSEVAQVDTLLMSCRVMGRFVEDAFLAYLARLAREEGAVRLRGVFRATAKNAPVARFYEERGFRMVAPGEPEAIWYEKDLAPGAFPWPGAIGQKQLTKEAVYDSYSAAGL</sequence>
<evidence type="ECO:0000313" key="1">
    <source>
        <dbReference type="EMBL" id="QWV95959.1"/>
    </source>
</evidence>
<protein>
    <submittedName>
        <fullName evidence="1">HAD-IIIC family phosphatase</fullName>
    </submittedName>
</protein>
<evidence type="ECO:0000313" key="2">
    <source>
        <dbReference type="Proteomes" id="UP000683493"/>
    </source>
</evidence>
<proteinExistence type="predicted"/>
<dbReference type="NCBIfam" id="TIGR01681">
    <property type="entry name" value="HAD-SF-IIIC"/>
    <property type="match status" value="1"/>
</dbReference>
<dbReference type="InterPro" id="IPR010037">
    <property type="entry name" value="FkbH_domain"/>
</dbReference>
<dbReference type="EMBL" id="CP076724">
    <property type="protein sequence ID" value="QWV95959.1"/>
    <property type="molecule type" value="Genomic_DNA"/>
</dbReference>
<gene>
    <name evidence="1" type="ORF">KP005_11240</name>
</gene>
<reference evidence="1 2" key="1">
    <citation type="submission" date="2021-06" db="EMBL/GenBank/DDBJ databases">
        <title>Gemonas diversity in paddy soil.</title>
        <authorList>
            <person name="Liu G."/>
        </authorList>
    </citation>
    <scope>NUCLEOTIDE SEQUENCE [LARGE SCALE GENOMIC DNA]</scope>
    <source>
        <strain evidence="1 2">RG29</strain>
    </source>
</reference>
<organism evidence="1 2">
    <name type="scientific">Geomonas diazotrophica</name>
    <dbReference type="NCBI Taxonomy" id="2843197"/>
    <lineage>
        <taxon>Bacteria</taxon>
        <taxon>Pseudomonadati</taxon>
        <taxon>Thermodesulfobacteriota</taxon>
        <taxon>Desulfuromonadia</taxon>
        <taxon>Geobacterales</taxon>
        <taxon>Geobacteraceae</taxon>
        <taxon>Geomonas</taxon>
    </lineage>
</organism>
<dbReference type="NCBIfam" id="TIGR01686">
    <property type="entry name" value="FkbH"/>
    <property type="match status" value="1"/>
</dbReference>